<protein>
    <submittedName>
        <fullName evidence="6">Patatin family protein</fullName>
    </submittedName>
</protein>
<comment type="caution">
    <text evidence="6">The sequence shown here is derived from an EMBL/GenBank/DDBJ whole genome shotgun (WGS) entry which is preliminary data.</text>
</comment>
<dbReference type="EMBL" id="DWYZ01000162">
    <property type="protein sequence ID" value="HJB28881.1"/>
    <property type="molecule type" value="Genomic_DNA"/>
</dbReference>
<dbReference type="AlphaFoldDB" id="A0A9D2LSM1"/>
<dbReference type="SUPFAM" id="SSF52151">
    <property type="entry name" value="FabD/lysophospholipase-like"/>
    <property type="match status" value="1"/>
</dbReference>
<gene>
    <name evidence="6" type="ORF">IAA06_08815</name>
</gene>
<dbReference type="Proteomes" id="UP000823842">
    <property type="component" value="Unassembled WGS sequence"/>
</dbReference>
<evidence type="ECO:0000256" key="2">
    <source>
        <dbReference type="ARBA" id="ARBA00022963"/>
    </source>
</evidence>
<feature type="short sequence motif" description="GXSXG" evidence="4">
    <location>
        <begin position="36"/>
        <end position="40"/>
    </location>
</feature>
<organism evidence="6 7">
    <name type="scientific">Candidatus Blautia faecavium</name>
    <dbReference type="NCBI Taxonomy" id="2838487"/>
    <lineage>
        <taxon>Bacteria</taxon>
        <taxon>Bacillati</taxon>
        <taxon>Bacillota</taxon>
        <taxon>Clostridia</taxon>
        <taxon>Lachnospirales</taxon>
        <taxon>Lachnospiraceae</taxon>
        <taxon>Blautia</taxon>
    </lineage>
</organism>
<dbReference type="InterPro" id="IPR037483">
    <property type="entry name" value="YjjU-like"/>
</dbReference>
<dbReference type="GO" id="GO:0016042">
    <property type="term" value="P:lipid catabolic process"/>
    <property type="evidence" value="ECO:0007669"/>
    <property type="project" value="UniProtKB-UniRule"/>
</dbReference>
<keyword evidence="1 4" id="KW-0378">Hydrolase</keyword>
<evidence type="ECO:0000313" key="6">
    <source>
        <dbReference type="EMBL" id="HJB28881.1"/>
    </source>
</evidence>
<feature type="active site" description="Proton acceptor" evidence="4">
    <location>
        <position position="158"/>
    </location>
</feature>
<dbReference type="PANTHER" id="PTHR14226:SF25">
    <property type="entry name" value="PHOSPHOESTERASE"/>
    <property type="match status" value="1"/>
</dbReference>
<reference evidence="6" key="1">
    <citation type="journal article" date="2021" name="PeerJ">
        <title>Extensive microbial diversity within the chicken gut microbiome revealed by metagenomics and culture.</title>
        <authorList>
            <person name="Gilroy R."/>
            <person name="Ravi A."/>
            <person name="Getino M."/>
            <person name="Pursley I."/>
            <person name="Horton D.L."/>
            <person name="Alikhan N.F."/>
            <person name="Baker D."/>
            <person name="Gharbi K."/>
            <person name="Hall N."/>
            <person name="Watson M."/>
            <person name="Adriaenssens E.M."/>
            <person name="Foster-Nyarko E."/>
            <person name="Jarju S."/>
            <person name="Secka A."/>
            <person name="Antonio M."/>
            <person name="Oren A."/>
            <person name="Chaudhuri R.R."/>
            <person name="La Ragione R."/>
            <person name="Hildebrand F."/>
            <person name="Pallen M.J."/>
        </authorList>
    </citation>
    <scope>NUCLEOTIDE SEQUENCE</scope>
    <source>
        <strain evidence="6">ChiSjej1B19-5720</strain>
    </source>
</reference>
<dbReference type="InterPro" id="IPR045943">
    <property type="entry name" value="DUF6363"/>
</dbReference>
<dbReference type="PANTHER" id="PTHR14226">
    <property type="entry name" value="NEUROPATHY TARGET ESTERASE/SWISS CHEESE D.MELANOGASTER"/>
    <property type="match status" value="1"/>
</dbReference>
<dbReference type="Gene3D" id="3.40.1090.10">
    <property type="entry name" value="Cytosolic phospholipase A2 catalytic domain"/>
    <property type="match status" value="2"/>
</dbReference>
<dbReference type="Pfam" id="PF01734">
    <property type="entry name" value="Patatin"/>
    <property type="match status" value="1"/>
</dbReference>
<name>A0A9D2LSM1_9FIRM</name>
<dbReference type="InterPro" id="IPR050301">
    <property type="entry name" value="NTE"/>
</dbReference>
<evidence type="ECO:0000313" key="7">
    <source>
        <dbReference type="Proteomes" id="UP000823842"/>
    </source>
</evidence>
<evidence type="ECO:0000259" key="5">
    <source>
        <dbReference type="PROSITE" id="PS51635"/>
    </source>
</evidence>
<sequence>MKTGLVLEGGAMRGIYTAGVLDVFLDYQITFDGVIGVSAGAIHGCSYVAGQKGRSIRYYRKYSKDKRFMSFYSLLRTGDIVGEKFCYHDIPEWLDPFDHEAFLKSDTDFYVTCSNVETGKPEYIKVTNMLEEVDLVRASASMPYVSRIVSFKGKKLLDGGCTDSIPVRAFQKLGYDKCVAVLTRDEKYRKKPENVKLPGIIYHRYPEFAKAICERHLTYNRTIDDIKKMEKAGEIFVIRPSVELTIGRMEHDPEKIQAVYDIGRKDGENRIGQMMKWLGRN</sequence>
<proteinExistence type="predicted"/>
<comment type="caution">
    <text evidence="4">Lacks conserved residue(s) required for the propagation of feature annotation.</text>
</comment>
<dbReference type="InterPro" id="IPR016035">
    <property type="entry name" value="Acyl_Trfase/lysoPLipase"/>
</dbReference>
<keyword evidence="2 4" id="KW-0442">Lipid degradation</keyword>
<accession>A0A9D2LSM1</accession>
<keyword evidence="3 4" id="KW-0443">Lipid metabolism</keyword>
<dbReference type="InterPro" id="IPR002641">
    <property type="entry name" value="PNPLA_dom"/>
</dbReference>
<evidence type="ECO:0000256" key="4">
    <source>
        <dbReference type="PROSITE-ProRule" id="PRU01161"/>
    </source>
</evidence>
<feature type="active site" description="Nucleophile" evidence="4">
    <location>
        <position position="38"/>
    </location>
</feature>
<reference evidence="6" key="2">
    <citation type="submission" date="2021-04" db="EMBL/GenBank/DDBJ databases">
        <authorList>
            <person name="Gilroy R."/>
        </authorList>
    </citation>
    <scope>NUCLEOTIDE SEQUENCE</scope>
    <source>
        <strain evidence="6">ChiSjej1B19-5720</strain>
    </source>
</reference>
<feature type="short sequence motif" description="DGA/G" evidence="4">
    <location>
        <begin position="158"/>
        <end position="160"/>
    </location>
</feature>
<dbReference type="PROSITE" id="PS51635">
    <property type="entry name" value="PNPLA"/>
    <property type="match status" value="1"/>
</dbReference>
<evidence type="ECO:0000256" key="3">
    <source>
        <dbReference type="ARBA" id="ARBA00023098"/>
    </source>
</evidence>
<dbReference type="CDD" id="cd07208">
    <property type="entry name" value="Pat_hypo_Ecoli_yjju_like"/>
    <property type="match status" value="1"/>
</dbReference>
<dbReference type="Pfam" id="PF19890">
    <property type="entry name" value="DUF6363"/>
    <property type="match status" value="1"/>
</dbReference>
<feature type="domain" description="PNPLA" evidence="5">
    <location>
        <begin position="5"/>
        <end position="171"/>
    </location>
</feature>
<evidence type="ECO:0000256" key="1">
    <source>
        <dbReference type="ARBA" id="ARBA00022801"/>
    </source>
</evidence>
<dbReference type="GO" id="GO:0016787">
    <property type="term" value="F:hydrolase activity"/>
    <property type="evidence" value="ECO:0007669"/>
    <property type="project" value="UniProtKB-UniRule"/>
</dbReference>